<accession>D7UBM6</accession>
<dbReference type="eggNOG" id="ENOG502T28I">
    <property type="taxonomic scope" value="Eukaryota"/>
</dbReference>
<dbReference type="AlphaFoldDB" id="D7UBM6"/>
<organism evidence="2 3">
    <name type="scientific">Vitis vinifera</name>
    <name type="common">Grape</name>
    <dbReference type="NCBI Taxonomy" id="29760"/>
    <lineage>
        <taxon>Eukaryota</taxon>
        <taxon>Viridiplantae</taxon>
        <taxon>Streptophyta</taxon>
        <taxon>Embryophyta</taxon>
        <taxon>Tracheophyta</taxon>
        <taxon>Spermatophyta</taxon>
        <taxon>Magnoliopsida</taxon>
        <taxon>eudicotyledons</taxon>
        <taxon>Gunneridae</taxon>
        <taxon>Pentapetalae</taxon>
        <taxon>rosids</taxon>
        <taxon>Vitales</taxon>
        <taxon>Vitaceae</taxon>
        <taxon>Viteae</taxon>
        <taxon>Vitis</taxon>
    </lineage>
</organism>
<name>D7UBM6_VITVI</name>
<dbReference type="HOGENOM" id="CLU_1900009_0_0_1"/>
<keyword evidence="1" id="KW-0732">Signal</keyword>
<feature type="chain" id="PRO_5003106591" evidence="1">
    <location>
        <begin position="25"/>
        <end position="134"/>
    </location>
</feature>
<evidence type="ECO:0000313" key="3">
    <source>
        <dbReference type="Proteomes" id="UP000009183"/>
    </source>
</evidence>
<dbReference type="EMBL" id="FN596751">
    <property type="protein sequence ID" value="CBI40141.3"/>
    <property type="molecule type" value="Genomic_DNA"/>
</dbReference>
<dbReference type="InParanoid" id="D7UBM6"/>
<protein>
    <submittedName>
        <fullName evidence="2">Uncharacterized protein</fullName>
    </submittedName>
</protein>
<dbReference type="Proteomes" id="UP000009183">
    <property type="component" value="Chromosome 11"/>
</dbReference>
<reference evidence="3" key="1">
    <citation type="journal article" date="2007" name="Nature">
        <title>The grapevine genome sequence suggests ancestral hexaploidization in major angiosperm phyla.</title>
        <authorList>
            <consortium name="The French-Italian Public Consortium for Grapevine Genome Characterization."/>
            <person name="Jaillon O."/>
            <person name="Aury J.-M."/>
            <person name="Noel B."/>
            <person name="Policriti A."/>
            <person name="Clepet C."/>
            <person name="Casagrande A."/>
            <person name="Choisne N."/>
            <person name="Aubourg S."/>
            <person name="Vitulo N."/>
            <person name="Jubin C."/>
            <person name="Vezzi A."/>
            <person name="Legeai F."/>
            <person name="Hugueney P."/>
            <person name="Dasilva C."/>
            <person name="Horner D."/>
            <person name="Mica E."/>
            <person name="Jublot D."/>
            <person name="Poulain J."/>
            <person name="Bruyere C."/>
            <person name="Billault A."/>
            <person name="Segurens B."/>
            <person name="Gouyvenoux M."/>
            <person name="Ugarte E."/>
            <person name="Cattonaro F."/>
            <person name="Anthouard V."/>
            <person name="Vico V."/>
            <person name="Del Fabbro C."/>
            <person name="Alaux M."/>
            <person name="Di Gaspero G."/>
            <person name="Dumas V."/>
            <person name="Felice N."/>
            <person name="Paillard S."/>
            <person name="Juman I."/>
            <person name="Moroldo M."/>
            <person name="Scalabrin S."/>
            <person name="Canaguier A."/>
            <person name="Le Clainche I."/>
            <person name="Malacrida G."/>
            <person name="Durand E."/>
            <person name="Pesole G."/>
            <person name="Laucou V."/>
            <person name="Chatelet P."/>
            <person name="Merdinoglu D."/>
            <person name="Delledonne M."/>
            <person name="Pezzotti M."/>
            <person name="Lecharny A."/>
            <person name="Scarpelli C."/>
            <person name="Artiguenave F."/>
            <person name="Pe M.E."/>
            <person name="Valle G."/>
            <person name="Morgante M."/>
            <person name="Caboche M."/>
            <person name="Adam-Blondon A.-F."/>
            <person name="Weissenbach J."/>
            <person name="Quetier F."/>
            <person name="Wincker P."/>
        </authorList>
    </citation>
    <scope>NUCLEOTIDE SEQUENCE [LARGE SCALE GENOMIC DNA]</scope>
    <source>
        <strain evidence="3">cv. Pinot noir / PN40024</strain>
    </source>
</reference>
<evidence type="ECO:0000256" key="1">
    <source>
        <dbReference type="SAM" id="SignalP"/>
    </source>
</evidence>
<dbReference type="PaxDb" id="29760-VIT_11s0103g00040.t01"/>
<keyword evidence="3" id="KW-1185">Reference proteome</keyword>
<gene>
    <name evidence="2" type="ordered locus">VIT_11s0103g00040</name>
</gene>
<feature type="signal peptide" evidence="1">
    <location>
        <begin position="1"/>
        <end position="24"/>
    </location>
</feature>
<proteinExistence type="predicted"/>
<sequence length="134" mass="15138">MELVEGLSWTLLSILFIFWVKLEPTKLSLSMEVKISPPISIKAVMITSWVLENSSISTVDMLETVDADTAVKNRSRSASLMVVAFSTESFKARKPKTERMMYCSNFSPKEAKIPILSCHTNKVLRLCFEKNGMK</sequence>
<evidence type="ECO:0000313" key="2">
    <source>
        <dbReference type="EMBL" id="CBI40141.3"/>
    </source>
</evidence>